<dbReference type="AlphaFoldDB" id="A0A073K9P5"/>
<dbReference type="STRING" id="574375.AZF08_22870"/>
<dbReference type="GO" id="GO:0003824">
    <property type="term" value="F:catalytic activity"/>
    <property type="evidence" value="ECO:0007669"/>
    <property type="project" value="InterPro"/>
</dbReference>
<keyword evidence="4" id="KW-1185">Reference proteome</keyword>
<comment type="caution">
    <text evidence="3">The sequence shown here is derived from an EMBL/GenBank/DDBJ whole genome shotgun (WGS) entry which is preliminary data.</text>
</comment>
<sequence>MNTDWKQDRIASTERNENPMVITKMKSGFAVIGDTQFLPGYCVLLASPKVNTLNDLNCKERNDYLLDMSLIGDAIEKSCNPRRVNYSILGNTDPFLHAHIFPRYEWEPEERKPYPVWRYPNEKWFDVQYQYNDKEHGLLRQKITENLLTLMKQAYSSSSI</sequence>
<dbReference type="PROSITE" id="PS51084">
    <property type="entry name" value="HIT_2"/>
    <property type="match status" value="1"/>
</dbReference>
<evidence type="ECO:0000256" key="1">
    <source>
        <dbReference type="PROSITE-ProRule" id="PRU00464"/>
    </source>
</evidence>
<dbReference type="InterPro" id="IPR036265">
    <property type="entry name" value="HIT-like_sf"/>
</dbReference>
<dbReference type="Proteomes" id="UP000027778">
    <property type="component" value="Unassembled WGS sequence"/>
</dbReference>
<evidence type="ECO:0000259" key="2">
    <source>
        <dbReference type="PROSITE" id="PS51084"/>
    </source>
</evidence>
<dbReference type="EMBL" id="JOTM01000019">
    <property type="protein sequence ID" value="KEK23182.1"/>
    <property type="molecule type" value="Genomic_DNA"/>
</dbReference>
<dbReference type="eggNOG" id="COG0537">
    <property type="taxonomic scope" value="Bacteria"/>
</dbReference>
<dbReference type="SUPFAM" id="SSF54197">
    <property type="entry name" value="HIT-like"/>
    <property type="match status" value="1"/>
</dbReference>
<organism evidence="3 4">
    <name type="scientific">Bacillus gaemokensis</name>
    <dbReference type="NCBI Taxonomy" id="574375"/>
    <lineage>
        <taxon>Bacteria</taxon>
        <taxon>Bacillati</taxon>
        <taxon>Bacillota</taxon>
        <taxon>Bacilli</taxon>
        <taxon>Bacillales</taxon>
        <taxon>Bacillaceae</taxon>
        <taxon>Bacillus</taxon>
        <taxon>Bacillus cereus group</taxon>
    </lineage>
</organism>
<evidence type="ECO:0000313" key="4">
    <source>
        <dbReference type="Proteomes" id="UP000027778"/>
    </source>
</evidence>
<protein>
    <submittedName>
        <fullName evidence="3">DeoR faimly transcriptional regulator</fullName>
    </submittedName>
</protein>
<comment type="caution">
    <text evidence="1">Lacks conserved residue(s) required for the propagation of feature annotation.</text>
</comment>
<dbReference type="OrthoDB" id="9784774at2"/>
<feature type="domain" description="HIT" evidence="2">
    <location>
        <begin position="9"/>
        <end position="110"/>
    </location>
</feature>
<dbReference type="RefSeq" id="WP_033676012.1">
    <property type="nucleotide sequence ID" value="NZ_JOTM01000019.1"/>
</dbReference>
<name>A0A073K9P5_9BACI</name>
<dbReference type="InterPro" id="IPR011146">
    <property type="entry name" value="HIT-like"/>
</dbReference>
<reference evidence="3 4" key="1">
    <citation type="submission" date="2014-06" db="EMBL/GenBank/DDBJ databases">
        <title>Draft genome sequence of Bacillus gaemokensis JCM 15801 (MCCC 1A00707).</title>
        <authorList>
            <person name="Lai Q."/>
            <person name="Liu Y."/>
            <person name="Shao Z."/>
        </authorList>
    </citation>
    <scope>NUCLEOTIDE SEQUENCE [LARGE SCALE GENOMIC DNA]</scope>
    <source>
        <strain evidence="3 4">JCM 15801</strain>
    </source>
</reference>
<evidence type="ECO:0000313" key="3">
    <source>
        <dbReference type="EMBL" id="KEK23182.1"/>
    </source>
</evidence>
<accession>A0A073K9P5</accession>
<dbReference type="Gene3D" id="3.30.428.10">
    <property type="entry name" value="HIT-like"/>
    <property type="match status" value="1"/>
</dbReference>
<proteinExistence type="predicted"/>
<gene>
    <name evidence="3" type="ORF">BAGA_10525</name>
</gene>